<accession>F0X7D5</accession>
<protein>
    <submittedName>
        <fullName evidence="4">Hmg-i/hmg-y, DNA-binding protein</fullName>
    </submittedName>
</protein>
<feature type="compositionally biased region" description="Low complexity" evidence="2">
    <location>
        <begin position="410"/>
        <end position="422"/>
    </location>
</feature>
<feature type="compositionally biased region" description="Basic and acidic residues" evidence="2">
    <location>
        <begin position="662"/>
        <end position="673"/>
    </location>
</feature>
<feature type="compositionally biased region" description="Basic and acidic residues" evidence="2">
    <location>
        <begin position="162"/>
        <end position="178"/>
    </location>
</feature>
<dbReference type="HOGENOM" id="CLU_303488_0_0_1"/>
<feature type="region of interest" description="Disordered" evidence="2">
    <location>
        <begin position="77"/>
        <end position="106"/>
    </location>
</feature>
<feature type="compositionally biased region" description="Low complexity" evidence="2">
    <location>
        <begin position="681"/>
        <end position="693"/>
    </location>
</feature>
<dbReference type="STRING" id="655863.F0X7D5"/>
<dbReference type="RefSeq" id="XP_014175897.1">
    <property type="nucleotide sequence ID" value="XM_014320422.1"/>
</dbReference>
<dbReference type="InParanoid" id="F0X7D5"/>
<name>F0X7D5_GROCL</name>
<feature type="compositionally biased region" description="Low complexity" evidence="2">
    <location>
        <begin position="505"/>
        <end position="517"/>
    </location>
</feature>
<sequence length="1008" mass="106658">MNTAAFSFTPLECLLLYQSVCQRGIDSEAFVQISATLRNNSYIRSDKSYNADRLSSESLQQFFLHLLREELKVEDQYRSNGGTSPASGSAANSGAGNLSPNSKKRKLPSPTLLALTDLYHHFEILPVLGFRLYNHYRSSLCDSIHDDERKIGKLQADIRDLETEEEKEKEKEGRERQAKVVSANAVKSPTGTNGTTSAAPLATAPRLADGKAQNDDVPKPPPAATPAATILPAAGTQQQQPTPPAKPQSAPSSTTTPDAQKPPPLETFPLAAPHTITESVPLPTEISQTRPSPPQPHQTTTPTPGSGPVVHIPQTPQPRPSSKHPPAPLQPQGTATPSPAGLVASIAPGPVSKPRSQTPPDVQPGTAEKAPIPIQSAQALTAPQKPLPPQQPAQQPSQSTGQVKLPPPAAAQGPTQPSTPTPRAGSGFPKPVPASAPAPLPVPHAALQPPTQTATPQILAEVRTEAPRYVLPPVKPSHILIQPQPDRHAHAQRQGSHVSGVLQESAPPATTSPAPSTLTKGIPAPHTNRSLLPQHVQTPGSSVTPTPSQSQPSRPRLPHTPGHVSLAGFLPRGSGTRWKSNEPTPSTPGPDVGGIASPAYEPLSPVMGSSSRSMGAESTQRHHRQPKRPQTTGSRPRGRPPRNPKPPVDPVAESGHTTHPNIKHEASTPRAFDDIGETTAEEGGAANESSTASPSGLSTRPLKRKREDSVDFASPDKSTLSSLMRRRLLGPAVPPTHVLWMRGFPKISASALDQISSHRNANMFAHKIRDRDAPGYDSIVRHPVDLKMVRMAIMQGNKAATAAAAALPESEQSSSSSLWLPISEELVPPRGIINSSQLECELVHMFANAIMYNPDSHRGPGPTFMESEATEEETGTTDVSGNSARYKVDEDGVVNDTRGMYIEVEKLLSEMRSAERQRGVPQPPPSARGLGLSVDGGGGGRRLEVGADVERNGDADAEPDVDDGDGADATEDDEAHGPQDGAEDEAEGSAADGGDSSGTKRRRLAQGL</sequence>
<dbReference type="Pfam" id="PF00439">
    <property type="entry name" value="Bromodomain"/>
    <property type="match status" value="1"/>
</dbReference>
<feature type="domain" description="Bromo" evidence="3">
    <location>
        <begin position="751"/>
        <end position="856"/>
    </location>
</feature>
<feature type="region of interest" description="Disordered" evidence="2">
    <location>
        <begin position="162"/>
        <end position="202"/>
    </location>
</feature>
<dbReference type="Proteomes" id="UP000007796">
    <property type="component" value="Unassembled WGS sequence"/>
</dbReference>
<feature type="compositionally biased region" description="Basic and acidic residues" evidence="2">
    <location>
        <begin position="941"/>
        <end position="954"/>
    </location>
</feature>
<evidence type="ECO:0000259" key="3">
    <source>
        <dbReference type="Pfam" id="PF00439"/>
    </source>
</evidence>
<evidence type="ECO:0000256" key="2">
    <source>
        <dbReference type="SAM" id="MobiDB-lite"/>
    </source>
</evidence>
<feature type="compositionally biased region" description="Pro residues" evidence="2">
    <location>
        <begin position="315"/>
        <end position="329"/>
    </location>
</feature>
<feature type="compositionally biased region" description="Basic residues" evidence="2">
    <location>
        <begin position="999"/>
        <end position="1008"/>
    </location>
</feature>
<dbReference type="InterPro" id="IPR036427">
    <property type="entry name" value="Bromodomain-like_sf"/>
</dbReference>
<feature type="compositionally biased region" description="Polar residues" evidence="2">
    <location>
        <begin position="607"/>
        <end position="618"/>
    </location>
</feature>
<feature type="compositionally biased region" description="Low complexity" evidence="2">
    <location>
        <begin position="79"/>
        <end position="101"/>
    </location>
</feature>
<dbReference type="PANTHER" id="PTHR15398">
    <property type="entry name" value="BROMODOMAIN-CONTAINING PROTEIN 8"/>
    <property type="match status" value="1"/>
</dbReference>
<dbReference type="GO" id="GO:0006325">
    <property type="term" value="P:chromatin organization"/>
    <property type="evidence" value="ECO:0007669"/>
    <property type="project" value="UniProtKB-ARBA"/>
</dbReference>
<feature type="compositionally biased region" description="Polar residues" evidence="2">
    <location>
        <begin position="185"/>
        <end position="198"/>
    </location>
</feature>
<dbReference type="AlphaFoldDB" id="F0X7D5"/>
<dbReference type="GO" id="GO:0003677">
    <property type="term" value="F:DNA binding"/>
    <property type="evidence" value="ECO:0007669"/>
    <property type="project" value="UniProtKB-KW"/>
</dbReference>
<dbReference type="OrthoDB" id="21449at2759"/>
<dbReference type="InterPro" id="IPR001487">
    <property type="entry name" value="Bromodomain"/>
</dbReference>
<evidence type="ECO:0000313" key="4">
    <source>
        <dbReference type="EMBL" id="EFX06415.1"/>
    </source>
</evidence>
<feature type="compositionally biased region" description="Low complexity" evidence="2">
    <location>
        <begin position="247"/>
        <end position="259"/>
    </location>
</feature>
<keyword evidence="4" id="KW-0238">DNA-binding</keyword>
<feature type="region of interest" description="Disordered" evidence="2">
    <location>
        <begin position="475"/>
        <end position="716"/>
    </location>
</feature>
<feature type="compositionally biased region" description="Pro residues" evidence="2">
    <location>
        <begin position="430"/>
        <end position="442"/>
    </location>
</feature>
<evidence type="ECO:0000313" key="5">
    <source>
        <dbReference type="Proteomes" id="UP000007796"/>
    </source>
</evidence>
<feature type="compositionally biased region" description="Basic and acidic residues" evidence="2">
    <location>
        <begin position="208"/>
        <end position="218"/>
    </location>
</feature>
<organism evidence="5">
    <name type="scientific">Grosmannia clavigera (strain kw1407 / UAMH 11150)</name>
    <name type="common">Blue stain fungus</name>
    <name type="synonym">Graphiocladiella clavigera</name>
    <dbReference type="NCBI Taxonomy" id="655863"/>
    <lineage>
        <taxon>Eukaryota</taxon>
        <taxon>Fungi</taxon>
        <taxon>Dikarya</taxon>
        <taxon>Ascomycota</taxon>
        <taxon>Pezizomycotina</taxon>
        <taxon>Sordariomycetes</taxon>
        <taxon>Sordariomycetidae</taxon>
        <taxon>Ophiostomatales</taxon>
        <taxon>Ophiostomataceae</taxon>
        <taxon>Leptographium</taxon>
    </lineage>
</organism>
<dbReference type="GeneID" id="25980202"/>
<feature type="region of interest" description="Disordered" evidence="2">
    <location>
        <begin position="913"/>
        <end position="1008"/>
    </location>
</feature>
<evidence type="ECO:0000256" key="1">
    <source>
        <dbReference type="ARBA" id="ARBA00023117"/>
    </source>
</evidence>
<gene>
    <name evidence="4" type="ORF">CMQ_6736</name>
</gene>
<feature type="region of interest" description="Disordered" evidence="2">
    <location>
        <begin position="857"/>
        <end position="883"/>
    </location>
</feature>
<dbReference type="SUPFAM" id="SSF47370">
    <property type="entry name" value="Bromodomain"/>
    <property type="match status" value="1"/>
</dbReference>
<feature type="region of interest" description="Disordered" evidence="2">
    <location>
        <begin position="208"/>
        <end position="227"/>
    </location>
</feature>
<proteinExistence type="predicted"/>
<dbReference type="EMBL" id="GL629729">
    <property type="protein sequence ID" value="EFX06415.1"/>
    <property type="molecule type" value="Genomic_DNA"/>
</dbReference>
<feature type="compositionally biased region" description="Low complexity" evidence="2">
    <location>
        <begin position="297"/>
        <end position="311"/>
    </location>
</feature>
<dbReference type="GO" id="GO:0035267">
    <property type="term" value="C:NuA4 histone acetyltransferase complex"/>
    <property type="evidence" value="ECO:0007669"/>
    <property type="project" value="TreeGrafter"/>
</dbReference>
<keyword evidence="1" id="KW-0103">Bromodomain</keyword>
<feature type="region of interest" description="Disordered" evidence="2">
    <location>
        <begin position="234"/>
        <end position="460"/>
    </location>
</feature>
<dbReference type="eggNOG" id="ENOG502S3YN">
    <property type="taxonomic scope" value="Eukaryota"/>
</dbReference>
<feature type="compositionally biased region" description="Low complexity" evidence="2">
    <location>
        <begin position="536"/>
        <end position="554"/>
    </location>
</feature>
<keyword evidence="5" id="KW-1185">Reference proteome</keyword>
<dbReference type="Gene3D" id="1.20.920.10">
    <property type="entry name" value="Bromodomain-like"/>
    <property type="match status" value="1"/>
</dbReference>
<dbReference type="PANTHER" id="PTHR15398:SF4">
    <property type="entry name" value="BROMODOMAIN-CONTAINING PROTEIN 8 ISOFORM X1"/>
    <property type="match status" value="1"/>
</dbReference>
<feature type="compositionally biased region" description="Acidic residues" evidence="2">
    <location>
        <begin position="955"/>
        <end position="974"/>
    </location>
</feature>
<reference evidence="4 5" key="1">
    <citation type="journal article" date="2011" name="Proc. Natl. Acad. Sci. U.S.A.">
        <title>Genome and transcriptome analyses of the mountain pine beetle-fungal symbiont Grosmannia clavigera, a lodgepole pine pathogen.</title>
        <authorList>
            <person name="DiGuistini S."/>
            <person name="Wang Y."/>
            <person name="Liao N.Y."/>
            <person name="Taylor G."/>
            <person name="Tanguay P."/>
            <person name="Feau N."/>
            <person name="Henrissat B."/>
            <person name="Chan S.K."/>
            <person name="Hesse-Orce U."/>
            <person name="Alamouti S.M."/>
            <person name="Tsui C.K.M."/>
            <person name="Docking R.T."/>
            <person name="Levasseur A."/>
            <person name="Haridas S."/>
            <person name="Robertson G."/>
            <person name="Birol I."/>
            <person name="Holt R.A."/>
            <person name="Marra M.A."/>
            <person name="Hamelin R.C."/>
            <person name="Hirst M."/>
            <person name="Jones S.J.M."/>
            <person name="Bohlmann J."/>
            <person name="Breuil C."/>
        </authorList>
    </citation>
    <scope>NUCLEOTIDE SEQUENCE [LARGE SCALE GENOMIC DNA]</scope>
    <source>
        <strain evidence="5">kw1407 / UAMH 11150</strain>
    </source>
</reference>